<dbReference type="STRING" id="1848.SAMN05443637_10125"/>
<dbReference type="PANTHER" id="PTHR21240">
    <property type="entry name" value="2-AMINO-3-CARBOXYLMUCONATE-6-SEMIALDEHYDE DECARBOXYLASE"/>
    <property type="match status" value="1"/>
</dbReference>
<evidence type="ECO:0000313" key="2">
    <source>
        <dbReference type="EMBL" id="SHJ90703.1"/>
    </source>
</evidence>
<dbReference type="PANTHER" id="PTHR21240:SF28">
    <property type="entry name" value="ISO-OROTATE DECARBOXYLASE (EUROFUNG)"/>
    <property type="match status" value="1"/>
</dbReference>
<keyword evidence="1" id="KW-0456">Lyase</keyword>
<sequence length="290" mass="30100">MTPGRTDVHQHIWPAALIEALRARRDPPRLDGWTLHLAGEPPFAVDPADHDPAARAERLAAAGFGRALVSLSSPLGIEHLPAAEAAPLLTAYHAGALELPGPFGVWAAAAVSEPDPAALAAALDAGCVGLQLPATALGDAAGLRRVAPLLHELERWNRPLFVHPGPAPATPGAPAWWAALVPYVQQMHAAWFAFAAAGRTRHPRLRVCFAMLAGLAPLHAERAVARGGPVTTDPGVFVETSSYGARATGAVAEALGVEQMVAGSDEPYARYTDPLPGAGLETVAVARLLG</sequence>
<gene>
    <name evidence="2" type="ORF">SAMN05443637_10125</name>
</gene>
<dbReference type="OrthoDB" id="4456265at2"/>
<dbReference type="Proteomes" id="UP000184363">
    <property type="component" value="Unassembled WGS sequence"/>
</dbReference>
<dbReference type="EMBL" id="FRAP01000001">
    <property type="protein sequence ID" value="SHJ90703.1"/>
    <property type="molecule type" value="Genomic_DNA"/>
</dbReference>
<keyword evidence="3" id="KW-1185">Reference proteome</keyword>
<protein>
    <recommendedName>
        <fullName evidence="4">Amidohydrolase</fullName>
    </recommendedName>
</protein>
<evidence type="ECO:0000313" key="3">
    <source>
        <dbReference type="Proteomes" id="UP000184363"/>
    </source>
</evidence>
<evidence type="ECO:0008006" key="4">
    <source>
        <dbReference type="Google" id="ProtNLM"/>
    </source>
</evidence>
<dbReference type="Gene3D" id="3.20.20.140">
    <property type="entry name" value="Metal-dependent hydrolases"/>
    <property type="match status" value="1"/>
</dbReference>
<evidence type="ECO:0000256" key="1">
    <source>
        <dbReference type="ARBA" id="ARBA00023239"/>
    </source>
</evidence>
<dbReference type="GO" id="GO:0005737">
    <property type="term" value="C:cytoplasm"/>
    <property type="evidence" value="ECO:0007669"/>
    <property type="project" value="TreeGrafter"/>
</dbReference>
<name>A0A1M6N516_PSETH</name>
<dbReference type="SUPFAM" id="SSF51556">
    <property type="entry name" value="Metallo-dependent hydrolases"/>
    <property type="match status" value="1"/>
</dbReference>
<reference evidence="2 3" key="1">
    <citation type="submission" date="2016-11" db="EMBL/GenBank/DDBJ databases">
        <authorList>
            <person name="Jaros S."/>
            <person name="Januszkiewicz K."/>
            <person name="Wedrychowicz H."/>
        </authorList>
    </citation>
    <scope>NUCLEOTIDE SEQUENCE [LARGE SCALE GENOMIC DNA]</scope>
    <source>
        <strain evidence="2 3">DSM 43832</strain>
    </source>
</reference>
<dbReference type="RefSeq" id="WP_073454754.1">
    <property type="nucleotide sequence ID" value="NZ_CALGVN010000007.1"/>
</dbReference>
<dbReference type="AlphaFoldDB" id="A0A1M6N516"/>
<proteinExistence type="predicted"/>
<accession>A0A1M6N516</accession>
<dbReference type="InterPro" id="IPR032465">
    <property type="entry name" value="ACMSD"/>
</dbReference>
<dbReference type="GO" id="GO:0016831">
    <property type="term" value="F:carboxy-lyase activity"/>
    <property type="evidence" value="ECO:0007669"/>
    <property type="project" value="InterPro"/>
</dbReference>
<organism evidence="2 3">
    <name type="scientific">Pseudonocardia thermophila</name>
    <dbReference type="NCBI Taxonomy" id="1848"/>
    <lineage>
        <taxon>Bacteria</taxon>
        <taxon>Bacillati</taxon>
        <taxon>Actinomycetota</taxon>
        <taxon>Actinomycetes</taxon>
        <taxon>Pseudonocardiales</taxon>
        <taxon>Pseudonocardiaceae</taxon>
        <taxon>Pseudonocardia</taxon>
    </lineage>
</organism>
<dbReference type="GO" id="GO:0019748">
    <property type="term" value="P:secondary metabolic process"/>
    <property type="evidence" value="ECO:0007669"/>
    <property type="project" value="TreeGrafter"/>
</dbReference>
<dbReference type="InterPro" id="IPR032466">
    <property type="entry name" value="Metal_Hydrolase"/>
</dbReference>